<dbReference type="InterPro" id="IPR000426">
    <property type="entry name" value="Proteasome_asu_N"/>
</dbReference>
<dbReference type="InterPro" id="IPR023332">
    <property type="entry name" value="Proteasome_alpha-type"/>
</dbReference>
<dbReference type="Gene3D" id="3.60.20.10">
    <property type="entry name" value="Glutamine Phosphoribosylpyrophosphate, subunit 1, domain 1"/>
    <property type="match status" value="1"/>
</dbReference>
<reference evidence="10" key="1">
    <citation type="submission" date="2023-01" db="EMBL/GenBank/DDBJ databases">
        <title>Colletotrichum chrysophilum M932 genome sequence.</title>
        <authorList>
            <person name="Baroncelli R."/>
        </authorList>
    </citation>
    <scope>NUCLEOTIDE SEQUENCE</scope>
    <source>
        <strain evidence="10">M932</strain>
    </source>
</reference>
<proteinExistence type="inferred from homology"/>
<dbReference type="Proteomes" id="UP001243330">
    <property type="component" value="Unassembled WGS sequence"/>
</dbReference>
<dbReference type="NCBIfam" id="NF003075">
    <property type="entry name" value="PRK03996.1"/>
    <property type="match status" value="1"/>
</dbReference>
<comment type="subcellular location">
    <subcellularLocation>
        <location evidence="2">Cytoplasm</location>
    </subcellularLocation>
    <subcellularLocation>
        <location evidence="1">Nucleus</location>
    </subcellularLocation>
</comment>
<evidence type="ECO:0000256" key="5">
    <source>
        <dbReference type="ARBA" id="ARBA00023242"/>
    </source>
</evidence>
<evidence type="ECO:0000256" key="3">
    <source>
        <dbReference type="ARBA" id="ARBA00022490"/>
    </source>
</evidence>
<gene>
    <name evidence="10" type="ORF">CCHR01_12558</name>
</gene>
<dbReference type="InterPro" id="IPR050115">
    <property type="entry name" value="Proteasome_alpha"/>
</dbReference>
<dbReference type="SMART" id="SM00948">
    <property type="entry name" value="Proteasome_A_N"/>
    <property type="match status" value="1"/>
</dbReference>
<feature type="signal peptide" evidence="8">
    <location>
        <begin position="1"/>
        <end position="18"/>
    </location>
</feature>
<dbReference type="GO" id="GO:0005737">
    <property type="term" value="C:cytoplasm"/>
    <property type="evidence" value="ECO:0007669"/>
    <property type="project" value="UniProtKB-SubCell"/>
</dbReference>
<evidence type="ECO:0000259" key="9">
    <source>
        <dbReference type="PROSITE" id="PS00388"/>
    </source>
</evidence>
<comment type="caution">
    <text evidence="10">The sequence shown here is derived from an EMBL/GenBank/DDBJ whole genome shotgun (WGS) entry which is preliminary data.</text>
</comment>
<organism evidence="10 11">
    <name type="scientific">Colletotrichum chrysophilum</name>
    <dbReference type="NCBI Taxonomy" id="1836956"/>
    <lineage>
        <taxon>Eukaryota</taxon>
        <taxon>Fungi</taxon>
        <taxon>Dikarya</taxon>
        <taxon>Ascomycota</taxon>
        <taxon>Pezizomycotina</taxon>
        <taxon>Sordariomycetes</taxon>
        <taxon>Hypocreomycetidae</taxon>
        <taxon>Glomerellales</taxon>
        <taxon>Glomerellaceae</taxon>
        <taxon>Colletotrichum</taxon>
        <taxon>Colletotrichum gloeosporioides species complex</taxon>
    </lineage>
</organism>
<keyword evidence="4 7" id="KW-0647">Proteasome</keyword>
<dbReference type="PANTHER" id="PTHR11599">
    <property type="entry name" value="PROTEASOME SUBUNIT ALPHA/BETA"/>
    <property type="match status" value="1"/>
</dbReference>
<evidence type="ECO:0000256" key="8">
    <source>
        <dbReference type="SAM" id="SignalP"/>
    </source>
</evidence>
<evidence type="ECO:0000256" key="6">
    <source>
        <dbReference type="ARBA" id="ARBA00026071"/>
    </source>
</evidence>
<evidence type="ECO:0000256" key="2">
    <source>
        <dbReference type="ARBA" id="ARBA00004496"/>
    </source>
</evidence>
<dbReference type="GO" id="GO:0043161">
    <property type="term" value="P:proteasome-mediated ubiquitin-dependent protein catabolic process"/>
    <property type="evidence" value="ECO:0007669"/>
    <property type="project" value="InterPro"/>
</dbReference>
<dbReference type="InterPro" id="IPR001353">
    <property type="entry name" value="Proteasome_sua/b"/>
</dbReference>
<dbReference type="Pfam" id="PF00227">
    <property type="entry name" value="Proteasome"/>
    <property type="match status" value="1"/>
</dbReference>
<dbReference type="InterPro" id="IPR029055">
    <property type="entry name" value="Ntn_hydrolases_N"/>
</dbReference>
<dbReference type="SUPFAM" id="SSF56235">
    <property type="entry name" value="N-terminal nucleophile aminohydrolases (Ntn hydrolases)"/>
    <property type="match status" value="1"/>
</dbReference>
<dbReference type="GO" id="GO:0019773">
    <property type="term" value="C:proteasome core complex, alpha-subunit complex"/>
    <property type="evidence" value="ECO:0007669"/>
    <property type="project" value="UniProtKB-UniRule"/>
</dbReference>
<evidence type="ECO:0000256" key="7">
    <source>
        <dbReference type="PROSITE-ProRule" id="PRU00808"/>
    </source>
</evidence>
<dbReference type="AlphaFoldDB" id="A0AAD9EEL2"/>
<keyword evidence="11" id="KW-1185">Reference proteome</keyword>
<dbReference type="GO" id="GO:0005634">
    <property type="term" value="C:nucleus"/>
    <property type="evidence" value="ECO:0007669"/>
    <property type="project" value="UniProtKB-SubCell"/>
</dbReference>
<feature type="domain" description="Proteasome alpha-type subunits" evidence="9">
    <location>
        <begin position="106"/>
        <end position="128"/>
    </location>
</feature>
<name>A0AAD9EEL2_9PEZI</name>
<dbReference type="PROSITE" id="PS00388">
    <property type="entry name" value="PROTEASOME_ALPHA_1"/>
    <property type="match status" value="1"/>
</dbReference>
<evidence type="ECO:0000313" key="11">
    <source>
        <dbReference type="Proteomes" id="UP001243330"/>
    </source>
</evidence>
<comment type="subunit">
    <text evidence="6">The 26S proteasome consists of a 20S proteasome core and two 19S regulatory subunits. The 20S proteasome core is composed of 28 subunits that are arranged in four stacked rings, resulting in a barrel-shaped structure. The two end rings are each formed by seven alpha subunits, and the two central rings are each formed by seven beta subunits. The catalytic chamber with the active sites is on the inside of the barrel.</text>
</comment>
<keyword evidence="8" id="KW-0732">Signal</keyword>
<keyword evidence="5" id="KW-0539">Nucleus</keyword>
<evidence type="ECO:0000256" key="1">
    <source>
        <dbReference type="ARBA" id="ARBA00004123"/>
    </source>
</evidence>
<dbReference type="InterPro" id="IPR033812">
    <property type="entry name" value="Proteasome_alpha_type_5"/>
</dbReference>
<dbReference type="CDD" id="cd03753">
    <property type="entry name" value="proteasome_alpha_type_5"/>
    <property type="match status" value="1"/>
</dbReference>
<feature type="chain" id="PRO_5042085950" evidence="8">
    <location>
        <begin position="19"/>
        <end position="343"/>
    </location>
</feature>
<evidence type="ECO:0000313" key="10">
    <source>
        <dbReference type="EMBL" id="KAK1844817.1"/>
    </source>
</evidence>
<keyword evidence="3" id="KW-0963">Cytoplasm</keyword>
<dbReference type="FunFam" id="3.60.20.10:FF:000015">
    <property type="entry name" value="Proteasome subunit alpha type-5"/>
    <property type="match status" value="1"/>
</dbReference>
<dbReference type="PROSITE" id="PS51475">
    <property type="entry name" value="PROTEASOME_ALPHA_2"/>
    <property type="match status" value="1"/>
</dbReference>
<dbReference type="EMBL" id="JAQOWY010000296">
    <property type="protein sequence ID" value="KAK1844817.1"/>
    <property type="molecule type" value="Genomic_DNA"/>
</dbReference>
<evidence type="ECO:0000256" key="4">
    <source>
        <dbReference type="ARBA" id="ARBA00022942"/>
    </source>
</evidence>
<protein>
    <submittedName>
        <fullName evidence="10">Proteasome component pup2</fullName>
    </submittedName>
</protein>
<sequence>MVVVVLLLPLLEPPQACGCVGWCLPNDLTVLQPSTVTVWLPHLHHELPSIHHHHHHPSIPQPHHPRPQRSGIEHIDQFLWKRFTTFSLQQFDTQNTAKMFMARSEYDRGINTFSPEGRLFQVEYSLEAIKLGSTAIGVATSEGVVLGVEKRVTSTLLETSSVEKIVEIDRHIGCAMSGLQADARSMVEHARVESQSHAFNYNEPLRVESCTQAICDLALRFGEGAEGEETIMSRPFGVALLIAGYDEDGPQLFHAEPSGTFYRYDAKAIGSGSEGAQAELQNEYHKSLTITDAETLVLKTLKQVMEEKLDSKNVQLASVTKEKGFRIYTDEEMAAVVERLPAN</sequence>
<accession>A0AAD9EEL2</accession>
<comment type="similarity">
    <text evidence="7">Belongs to the peptidase T1A family.</text>
</comment>
<dbReference type="Pfam" id="PF10584">
    <property type="entry name" value="Proteasome_A_N"/>
    <property type="match status" value="1"/>
</dbReference>